<comment type="caution">
    <text evidence="1">The sequence shown here is derived from an EMBL/GenBank/DDBJ whole genome shotgun (WGS) entry which is preliminary data.</text>
</comment>
<name>A0A1F5FHL0_9BACT</name>
<proteinExistence type="predicted"/>
<accession>A0A1F5FHL0</accession>
<dbReference type="EMBL" id="MFAF01000016">
    <property type="protein sequence ID" value="OGD79072.1"/>
    <property type="molecule type" value="Genomic_DNA"/>
</dbReference>
<sequence>MDRREEVMPHFCDEWGPDACEIEIAPPNLDVRGDFFVVTGRVINRLACTLPHLQLRMIMHYKDPGHPAMRQGIYHITDRALKPGESCPFKIEGEYDDGMDHVVIDVWPSDPAGGLHP</sequence>
<reference evidence="1 2" key="1">
    <citation type="journal article" date="2016" name="Nat. Commun.">
        <title>Thousands of microbial genomes shed light on interconnected biogeochemical processes in an aquifer system.</title>
        <authorList>
            <person name="Anantharaman K."/>
            <person name="Brown C.T."/>
            <person name="Hug L.A."/>
            <person name="Sharon I."/>
            <person name="Castelle C.J."/>
            <person name="Probst A.J."/>
            <person name="Thomas B.C."/>
            <person name="Singh A."/>
            <person name="Wilkins M.J."/>
            <person name="Karaoz U."/>
            <person name="Brodie E.L."/>
            <person name="Williams K.H."/>
            <person name="Hubbard S.S."/>
            <person name="Banfield J.F."/>
        </authorList>
    </citation>
    <scope>NUCLEOTIDE SEQUENCE [LARGE SCALE GENOMIC DNA]</scope>
</reference>
<protein>
    <submittedName>
        <fullName evidence="1">Uncharacterized protein</fullName>
    </submittedName>
</protein>
<evidence type="ECO:0000313" key="2">
    <source>
        <dbReference type="Proteomes" id="UP000177187"/>
    </source>
</evidence>
<dbReference type="AlphaFoldDB" id="A0A1F5FHL0"/>
<organism evidence="1 2">
    <name type="scientific">Candidatus Coatesbacteria bacterium RBG_13_66_14</name>
    <dbReference type="NCBI Taxonomy" id="1817816"/>
    <lineage>
        <taxon>Bacteria</taxon>
        <taxon>Candidatus Coatesiibacteriota</taxon>
    </lineage>
</organism>
<gene>
    <name evidence="1" type="ORF">A2Y64_06725</name>
</gene>
<dbReference type="Proteomes" id="UP000177187">
    <property type="component" value="Unassembled WGS sequence"/>
</dbReference>
<evidence type="ECO:0000313" key="1">
    <source>
        <dbReference type="EMBL" id="OGD79072.1"/>
    </source>
</evidence>
<dbReference type="STRING" id="1817816.A2Y64_06725"/>